<sequence length="92" mass="10749">MSGGSTCQSSIDNSRHVTGRMWRERNRRRTRPHRRTLMWFEGCEYVDGILPSCWRDAREQNKARPASGSRTNQSCRAVTNQRRGSHNESRAR</sequence>
<protein>
    <submittedName>
        <fullName evidence="2">Uncharacterized protein</fullName>
    </submittedName>
</protein>
<accession>A0A2U9C9P0</accession>
<reference evidence="2 3" key="1">
    <citation type="submission" date="2017-12" db="EMBL/GenBank/DDBJ databases">
        <title>Integrating genomic resources of turbot (Scophthalmus maximus) in depth evaluation of genetic and physical mapping variation across individuals.</title>
        <authorList>
            <person name="Martinez P."/>
        </authorList>
    </citation>
    <scope>NUCLEOTIDE SEQUENCE [LARGE SCALE GENOMIC DNA]</scope>
</reference>
<dbReference type="EMBL" id="CP026255">
    <property type="protein sequence ID" value="AWP11612.1"/>
    <property type="molecule type" value="Genomic_DNA"/>
</dbReference>
<evidence type="ECO:0000256" key="1">
    <source>
        <dbReference type="SAM" id="MobiDB-lite"/>
    </source>
</evidence>
<proteinExistence type="predicted"/>
<feature type="region of interest" description="Disordered" evidence="1">
    <location>
        <begin position="1"/>
        <end position="31"/>
    </location>
</feature>
<dbReference type="AlphaFoldDB" id="A0A2U9C9P0"/>
<keyword evidence="3" id="KW-1185">Reference proteome</keyword>
<organism evidence="2 3">
    <name type="scientific">Scophthalmus maximus</name>
    <name type="common">Turbot</name>
    <name type="synonym">Psetta maxima</name>
    <dbReference type="NCBI Taxonomy" id="52904"/>
    <lineage>
        <taxon>Eukaryota</taxon>
        <taxon>Metazoa</taxon>
        <taxon>Chordata</taxon>
        <taxon>Craniata</taxon>
        <taxon>Vertebrata</taxon>
        <taxon>Euteleostomi</taxon>
        <taxon>Actinopterygii</taxon>
        <taxon>Neopterygii</taxon>
        <taxon>Teleostei</taxon>
        <taxon>Neoteleostei</taxon>
        <taxon>Acanthomorphata</taxon>
        <taxon>Carangaria</taxon>
        <taxon>Pleuronectiformes</taxon>
        <taxon>Pleuronectoidei</taxon>
        <taxon>Scophthalmidae</taxon>
        <taxon>Scophthalmus</taxon>
    </lineage>
</organism>
<dbReference type="Proteomes" id="UP000246464">
    <property type="component" value="Chromosome 13"/>
</dbReference>
<evidence type="ECO:0000313" key="3">
    <source>
        <dbReference type="Proteomes" id="UP000246464"/>
    </source>
</evidence>
<feature type="compositionally biased region" description="Polar residues" evidence="1">
    <location>
        <begin position="68"/>
        <end position="82"/>
    </location>
</feature>
<gene>
    <name evidence="2" type="ORF">SMAX5B_016501</name>
</gene>
<feature type="region of interest" description="Disordered" evidence="1">
    <location>
        <begin position="58"/>
        <end position="92"/>
    </location>
</feature>
<name>A0A2U9C9P0_SCOMX</name>
<evidence type="ECO:0000313" key="2">
    <source>
        <dbReference type="EMBL" id="AWP11612.1"/>
    </source>
</evidence>
<feature type="compositionally biased region" description="Polar residues" evidence="1">
    <location>
        <begin position="1"/>
        <end position="12"/>
    </location>
</feature>